<protein>
    <submittedName>
        <fullName evidence="1">Uncharacterized protein</fullName>
    </submittedName>
</protein>
<name>A0ABP9D589_9BACT</name>
<dbReference type="EMBL" id="BAABJX010000021">
    <property type="protein sequence ID" value="GAA4829344.1"/>
    <property type="molecule type" value="Genomic_DNA"/>
</dbReference>
<evidence type="ECO:0000313" key="2">
    <source>
        <dbReference type="Proteomes" id="UP001500298"/>
    </source>
</evidence>
<sequence length="143" mass="16706">MSNINPQDFDLFLSCYGEWMQTEQRIDNAAYLVPFAKMVILLHEENMLEQTGFNRKIIAGRVIDYRAMRLGRSTAKGVLYNVIRLILDEVSDKLSREDLAQFPTEEEAISIWDELILVKKRYHLGPTQSDALFYEVLDNNIRF</sequence>
<dbReference type="Proteomes" id="UP001500298">
    <property type="component" value="Unassembled WGS sequence"/>
</dbReference>
<comment type="caution">
    <text evidence="1">The sequence shown here is derived from an EMBL/GenBank/DDBJ whole genome shotgun (WGS) entry which is preliminary data.</text>
</comment>
<reference evidence="2" key="1">
    <citation type="journal article" date="2019" name="Int. J. Syst. Evol. Microbiol.">
        <title>The Global Catalogue of Microorganisms (GCM) 10K type strain sequencing project: providing services to taxonomists for standard genome sequencing and annotation.</title>
        <authorList>
            <consortium name="The Broad Institute Genomics Platform"/>
            <consortium name="The Broad Institute Genome Sequencing Center for Infectious Disease"/>
            <person name="Wu L."/>
            <person name="Ma J."/>
        </authorList>
    </citation>
    <scope>NUCLEOTIDE SEQUENCE [LARGE SCALE GENOMIC DNA]</scope>
    <source>
        <strain evidence="2">JCM 18326</strain>
    </source>
</reference>
<proteinExistence type="predicted"/>
<evidence type="ECO:0000313" key="1">
    <source>
        <dbReference type="EMBL" id="GAA4829344.1"/>
    </source>
</evidence>
<keyword evidence="2" id="KW-1185">Reference proteome</keyword>
<accession>A0ABP9D589</accession>
<dbReference type="RefSeq" id="WP_345370266.1">
    <property type="nucleotide sequence ID" value="NZ_BAABJX010000021.1"/>
</dbReference>
<gene>
    <name evidence="1" type="ORF">GCM10023331_13090</name>
</gene>
<organism evidence="1 2">
    <name type="scientific">Algivirga pacifica</name>
    <dbReference type="NCBI Taxonomy" id="1162670"/>
    <lineage>
        <taxon>Bacteria</taxon>
        <taxon>Pseudomonadati</taxon>
        <taxon>Bacteroidota</taxon>
        <taxon>Cytophagia</taxon>
        <taxon>Cytophagales</taxon>
        <taxon>Flammeovirgaceae</taxon>
        <taxon>Algivirga</taxon>
    </lineage>
</organism>